<gene>
    <name evidence="2" type="ORF">SM124_11850</name>
</gene>
<evidence type="ECO:0000256" key="1">
    <source>
        <dbReference type="SAM" id="MobiDB-lite"/>
    </source>
</evidence>
<dbReference type="Proteomes" id="UP001290455">
    <property type="component" value="Unassembled WGS sequence"/>
</dbReference>
<dbReference type="EMBL" id="JAXOFX010000006">
    <property type="protein sequence ID" value="MDZ5472442.1"/>
    <property type="molecule type" value="Genomic_DNA"/>
</dbReference>
<comment type="caution">
    <text evidence="2">The sequence shown here is derived from an EMBL/GenBank/DDBJ whole genome shotgun (WGS) entry which is preliminary data.</text>
</comment>
<feature type="region of interest" description="Disordered" evidence="1">
    <location>
        <begin position="1"/>
        <end position="23"/>
    </location>
</feature>
<organism evidence="2 3">
    <name type="scientific">Robertmurraya mangrovi</name>
    <dbReference type="NCBI Taxonomy" id="3098077"/>
    <lineage>
        <taxon>Bacteria</taxon>
        <taxon>Bacillati</taxon>
        <taxon>Bacillota</taxon>
        <taxon>Bacilli</taxon>
        <taxon>Bacillales</taxon>
        <taxon>Bacillaceae</taxon>
        <taxon>Robertmurraya</taxon>
    </lineage>
</organism>
<proteinExistence type="predicted"/>
<protein>
    <submittedName>
        <fullName evidence="2">Uncharacterized protein</fullName>
    </submittedName>
</protein>
<accession>A0ABU5IZ90</accession>
<evidence type="ECO:0000313" key="3">
    <source>
        <dbReference type="Proteomes" id="UP001290455"/>
    </source>
</evidence>
<name>A0ABU5IZ90_9BACI</name>
<evidence type="ECO:0000313" key="2">
    <source>
        <dbReference type="EMBL" id="MDZ5472442.1"/>
    </source>
</evidence>
<keyword evidence="3" id="KW-1185">Reference proteome</keyword>
<reference evidence="2 3" key="1">
    <citation type="submission" date="2023-11" db="EMBL/GenBank/DDBJ databases">
        <title>Bacillus jintuensis, isolated from a mudflat on the Beibu Gulf coast.</title>
        <authorList>
            <person name="Li M."/>
        </authorList>
    </citation>
    <scope>NUCLEOTIDE SEQUENCE [LARGE SCALE GENOMIC DNA]</scope>
    <source>
        <strain evidence="2 3">31A1R</strain>
    </source>
</reference>
<dbReference type="RefSeq" id="WP_322446729.1">
    <property type="nucleotide sequence ID" value="NZ_JAXOFX010000006.1"/>
</dbReference>
<sequence length="49" mass="5788">MKSRNEQSSYKRRNLKEALENNADIQSVSYQIDGFRSDYDNSADITYEH</sequence>